<keyword evidence="8" id="KW-1185">Reference proteome</keyword>
<dbReference type="InterPro" id="IPR051013">
    <property type="entry name" value="MBL_superfamily_lactonases"/>
</dbReference>
<dbReference type="GO" id="GO:0046872">
    <property type="term" value="F:metal ion binding"/>
    <property type="evidence" value="ECO:0007669"/>
    <property type="project" value="UniProtKB-KW"/>
</dbReference>
<dbReference type="RefSeq" id="WP_097653235.1">
    <property type="nucleotide sequence ID" value="NZ_LYXE01000090.1"/>
</dbReference>
<comment type="cofactor">
    <cofactor evidence="1">
        <name>Zn(2+)</name>
        <dbReference type="ChEBI" id="CHEBI:29105"/>
    </cofactor>
</comment>
<dbReference type="PANTHER" id="PTHR42978">
    <property type="entry name" value="QUORUM-QUENCHING LACTONASE YTNP-RELATED-RELATED"/>
    <property type="match status" value="1"/>
</dbReference>
<dbReference type="EMBL" id="LYXE01000090">
    <property type="protein sequence ID" value="PDV98783.1"/>
    <property type="molecule type" value="Genomic_DNA"/>
</dbReference>
<dbReference type="AlphaFoldDB" id="A0A2H3L6D1"/>
<organism evidence="7 8">
    <name type="scientific">Candidatus Chloroploca asiatica</name>
    <dbReference type="NCBI Taxonomy" id="1506545"/>
    <lineage>
        <taxon>Bacteria</taxon>
        <taxon>Bacillati</taxon>
        <taxon>Chloroflexota</taxon>
        <taxon>Chloroflexia</taxon>
        <taxon>Chloroflexales</taxon>
        <taxon>Chloroflexineae</taxon>
        <taxon>Oscillochloridaceae</taxon>
        <taxon>Candidatus Chloroploca</taxon>
    </lineage>
</organism>
<dbReference type="GO" id="GO:0016787">
    <property type="term" value="F:hydrolase activity"/>
    <property type="evidence" value="ECO:0007669"/>
    <property type="project" value="UniProtKB-KW"/>
</dbReference>
<comment type="similarity">
    <text evidence="2">Belongs to the metallo-beta-lactamase superfamily.</text>
</comment>
<evidence type="ECO:0000259" key="6">
    <source>
        <dbReference type="SMART" id="SM00849"/>
    </source>
</evidence>
<dbReference type="InterPro" id="IPR001279">
    <property type="entry name" value="Metallo-B-lactamas"/>
</dbReference>
<dbReference type="OrthoDB" id="333278at2"/>
<protein>
    <recommendedName>
        <fullName evidence="6">Metallo-beta-lactamase domain-containing protein</fullName>
    </recommendedName>
</protein>
<evidence type="ECO:0000256" key="5">
    <source>
        <dbReference type="ARBA" id="ARBA00022833"/>
    </source>
</evidence>
<evidence type="ECO:0000256" key="4">
    <source>
        <dbReference type="ARBA" id="ARBA00022801"/>
    </source>
</evidence>
<evidence type="ECO:0000256" key="3">
    <source>
        <dbReference type="ARBA" id="ARBA00022723"/>
    </source>
</evidence>
<dbReference type="InterPro" id="IPR036866">
    <property type="entry name" value="RibonucZ/Hydroxyglut_hydro"/>
</dbReference>
<dbReference type="PANTHER" id="PTHR42978:SF2">
    <property type="entry name" value="102 KBASES UNSTABLE REGION: FROM 1 TO 119443"/>
    <property type="match status" value="1"/>
</dbReference>
<comment type="caution">
    <text evidence="7">The sequence shown here is derived from an EMBL/GenBank/DDBJ whole genome shotgun (WGS) entry which is preliminary data.</text>
</comment>
<keyword evidence="3" id="KW-0479">Metal-binding</keyword>
<name>A0A2H3L6D1_9CHLR</name>
<evidence type="ECO:0000313" key="8">
    <source>
        <dbReference type="Proteomes" id="UP000220922"/>
    </source>
</evidence>
<dbReference type="CDD" id="cd07730">
    <property type="entry name" value="metallo-hydrolase-like_MBL-fold"/>
    <property type="match status" value="1"/>
</dbReference>
<proteinExistence type="inferred from homology"/>
<dbReference type="SMART" id="SM00849">
    <property type="entry name" value="Lactamase_B"/>
    <property type="match status" value="1"/>
</dbReference>
<evidence type="ECO:0000256" key="2">
    <source>
        <dbReference type="ARBA" id="ARBA00007749"/>
    </source>
</evidence>
<reference evidence="7 8" key="1">
    <citation type="submission" date="2016-05" db="EMBL/GenBank/DDBJ databases">
        <authorList>
            <person name="Lavstsen T."/>
            <person name="Jespersen J.S."/>
        </authorList>
    </citation>
    <scope>NUCLEOTIDE SEQUENCE [LARGE SCALE GENOMIC DNA]</scope>
    <source>
        <strain evidence="7 8">B7-9</strain>
    </source>
</reference>
<evidence type="ECO:0000256" key="1">
    <source>
        <dbReference type="ARBA" id="ARBA00001947"/>
    </source>
</evidence>
<keyword evidence="5" id="KW-0862">Zinc</keyword>
<dbReference type="Gene3D" id="3.60.15.10">
    <property type="entry name" value="Ribonuclease Z/Hydroxyacylglutathione hydrolase-like"/>
    <property type="match status" value="1"/>
</dbReference>
<dbReference type="Pfam" id="PF00753">
    <property type="entry name" value="Lactamase_B"/>
    <property type="match status" value="1"/>
</dbReference>
<keyword evidence="4" id="KW-0378">Hydrolase</keyword>
<sequence>MNQPVVRLYLFDTGSCHASLHQALRGAPPEPIAFHALAALIEHPRYGWILWDTGYAPRLFEALRPWPFLLYPRLMPLAIEPHLALATQLQRRGIDPAEIGYVVVSHFHFDHISGLRDFPQATIVADADALDSVIGLAGFAALRRAFTPALLPDDFGQRVQPVYHFNDAPLPPFGATHDLFGDQTLRLVRLPGHACGQMGLLLQTDTGPVFLIADGAWLTRSIEEQRGPGLFGYLIADNAHLVDQTLANLHTFARANPSVTLIPTHCPTSYARIQSAASN</sequence>
<evidence type="ECO:0000313" key="7">
    <source>
        <dbReference type="EMBL" id="PDV98783.1"/>
    </source>
</evidence>
<gene>
    <name evidence="7" type="ORF">A9Q02_02285</name>
</gene>
<dbReference type="Proteomes" id="UP000220922">
    <property type="component" value="Unassembled WGS sequence"/>
</dbReference>
<accession>A0A2H3L6D1</accession>
<dbReference type="SUPFAM" id="SSF56281">
    <property type="entry name" value="Metallo-hydrolase/oxidoreductase"/>
    <property type="match status" value="1"/>
</dbReference>
<feature type="domain" description="Metallo-beta-lactamase" evidence="6">
    <location>
        <begin position="35"/>
        <end position="265"/>
    </location>
</feature>